<reference evidence="1 2" key="1">
    <citation type="submission" date="2018-10" db="EMBL/GenBank/DDBJ databases">
        <title>Sinomicrobium pectinilyticum sp. nov., a pectinase-producing bacterium isolated from alkaline and saline soil, and emended description of the genus Sinomicrobium.</title>
        <authorList>
            <person name="Cheng B."/>
            <person name="Li C."/>
            <person name="Lai Q."/>
            <person name="Du M."/>
            <person name="Shao Z."/>
            <person name="Xu P."/>
            <person name="Yang C."/>
        </authorList>
    </citation>
    <scope>NUCLEOTIDE SEQUENCE [LARGE SCALE GENOMIC DNA]</scope>
    <source>
        <strain evidence="1 2">5DNS001</strain>
    </source>
</reference>
<dbReference type="RefSeq" id="WP_123216747.1">
    <property type="nucleotide sequence ID" value="NZ_RJTM01000102.1"/>
</dbReference>
<accession>A0A3N0E775</accession>
<evidence type="ECO:0008006" key="3">
    <source>
        <dbReference type="Google" id="ProtNLM"/>
    </source>
</evidence>
<organism evidence="1 2">
    <name type="scientific">Sinomicrobium pectinilyticum</name>
    <dbReference type="NCBI Taxonomy" id="1084421"/>
    <lineage>
        <taxon>Bacteria</taxon>
        <taxon>Pseudomonadati</taxon>
        <taxon>Bacteroidota</taxon>
        <taxon>Flavobacteriia</taxon>
        <taxon>Flavobacteriales</taxon>
        <taxon>Flavobacteriaceae</taxon>
        <taxon>Sinomicrobium</taxon>
    </lineage>
</organism>
<name>A0A3N0E775_SINP1</name>
<dbReference type="Proteomes" id="UP000267469">
    <property type="component" value="Unassembled WGS sequence"/>
</dbReference>
<protein>
    <recommendedName>
        <fullName evidence="3">Lipoprotein</fullName>
    </recommendedName>
</protein>
<keyword evidence="2" id="KW-1185">Reference proteome</keyword>
<dbReference type="PROSITE" id="PS51257">
    <property type="entry name" value="PROKAR_LIPOPROTEIN"/>
    <property type="match status" value="1"/>
</dbReference>
<proteinExistence type="predicted"/>
<gene>
    <name evidence="1" type="ORF">ED312_14525</name>
</gene>
<evidence type="ECO:0000313" key="1">
    <source>
        <dbReference type="EMBL" id="RNL83697.1"/>
    </source>
</evidence>
<dbReference type="AlphaFoldDB" id="A0A3N0E775"/>
<sequence>MKKITLLHNFRFSFLFILTISIYSCSKDDSISHETEASGSVGFSIQKDKLHFSSKEELKDFIDNSSEKEFTEQIRTLQEKGFRPLTPIFFRKRNRSL</sequence>
<comment type="caution">
    <text evidence="1">The sequence shown here is derived from an EMBL/GenBank/DDBJ whole genome shotgun (WGS) entry which is preliminary data.</text>
</comment>
<evidence type="ECO:0000313" key="2">
    <source>
        <dbReference type="Proteomes" id="UP000267469"/>
    </source>
</evidence>
<dbReference type="EMBL" id="RJTM01000102">
    <property type="protein sequence ID" value="RNL83697.1"/>
    <property type="molecule type" value="Genomic_DNA"/>
</dbReference>